<feature type="transmembrane region" description="Helical" evidence="1">
    <location>
        <begin position="39"/>
        <end position="64"/>
    </location>
</feature>
<gene>
    <name evidence="2" type="ORF">C1645_795445</name>
</gene>
<sequence>MIIIMVLIGNITVYPYLLEKMLNNKNQQEEKLLWIREDLVWLILLSFMVKILLWIIVIWILYLISINKYKKKLKL</sequence>
<dbReference type="Proteomes" id="UP000265703">
    <property type="component" value="Unassembled WGS sequence"/>
</dbReference>
<evidence type="ECO:0000313" key="2">
    <source>
        <dbReference type="EMBL" id="RIA78754.1"/>
    </source>
</evidence>
<name>A0A397S8X1_9GLOM</name>
<accession>A0A397S8X1</accession>
<keyword evidence="3" id="KW-1185">Reference proteome</keyword>
<dbReference type="EMBL" id="QKYT01002157">
    <property type="protein sequence ID" value="RIA78754.1"/>
    <property type="molecule type" value="Genomic_DNA"/>
</dbReference>
<reference evidence="2 3" key="1">
    <citation type="submission" date="2018-06" db="EMBL/GenBank/DDBJ databases">
        <title>Comparative genomics reveals the genomic features of Rhizophagus irregularis, R. cerebriforme, R. diaphanum and Gigaspora rosea, and their symbiotic lifestyle signature.</title>
        <authorList>
            <person name="Morin E."/>
            <person name="San Clemente H."/>
            <person name="Chen E.C.H."/>
            <person name="De La Providencia I."/>
            <person name="Hainaut M."/>
            <person name="Kuo A."/>
            <person name="Kohler A."/>
            <person name="Murat C."/>
            <person name="Tang N."/>
            <person name="Roy S."/>
            <person name="Loubradou J."/>
            <person name="Henrissat B."/>
            <person name="Grigoriev I.V."/>
            <person name="Corradi N."/>
            <person name="Roux C."/>
            <person name="Martin F.M."/>
        </authorList>
    </citation>
    <scope>NUCLEOTIDE SEQUENCE [LARGE SCALE GENOMIC DNA]</scope>
    <source>
        <strain evidence="2 3">DAOM 227022</strain>
    </source>
</reference>
<keyword evidence="1" id="KW-0812">Transmembrane</keyword>
<comment type="caution">
    <text evidence="2">The sequence shown here is derived from an EMBL/GenBank/DDBJ whole genome shotgun (WGS) entry which is preliminary data.</text>
</comment>
<keyword evidence="1" id="KW-1133">Transmembrane helix</keyword>
<keyword evidence="1" id="KW-0472">Membrane</keyword>
<proteinExistence type="predicted"/>
<protein>
    <submittedName>
        <fullName evidence="2">Uncharacterized protein</fullName>
    </submittedName>
</protein>
<evidence type="ECO:0000313" key="3">
    <source>
        <dbReference type="Proteomes" id="UP000265703"/>
    </source>
</evidence>
<organism evidence="2 3">
    <name type="scientific">Glomus cerebriforme</name>
    <dbReference type="NCBI Taxonomy" id="658196"/>
    <lineage>
        <taxon>Eukaryota</taxon>
        <taxon>Fungi</taxon>
        <taxon>Fungi incertae sedis</taxon>
        <taxon>Mucoromycota</taxon>
        <taxon>Glomeromycotina</taxon>
        <taxon>Glomeromycetes</taxon>
        <taxon>Glomerales</taxon>
        <taxon>Glomeraceae</taxon>
        <taxon>Glomus</taxon>
    </lineage>
</organism>
<evidence type="ECO:0000256" key="1">
    <source>
        <dbReference type="SAM" id="Phobius"/>
    </source>
</evidence>
<dbReference type="AlphaFoldDB" id="A0A397S8X1"/>